<protein>
    <submittedName>
        <fullName evidence="2">Uncharacterized protein</fullName>
    </submittedName>
</protein>
<dbReference type="PANTHER" id="PTHR33696">
    <property type="entry name" value="T22J18.15-RELATED"/>
    <property type="match status" value="1"/>
</dbReference>
<evidence type="ECO:0000313" key="2">
    <source>
        <dbReference type="EMBL" id="KMZ58303.1"/>
    </source>
</evidence>
<gene>
    <name evidence="2" type="ORF">ZOSMA_78G00740</name>
</gene>
<feature type="region of interest" description="Disordered" evidence="1">
    <location>
        <begin position="1"/>
        <end position="134"/>
    </location>
</feature>
<dbReference type="Proteomes" id="UP000036987">
    <property type="component" value="Unassembled WGS sequence"/>
</dbReference>
<sequence>MDSSSLSSLSEATPTMNSTNPPPPPSDRCRTEAVKRELSIRTRSFSPMFTSPTQSPSSSSSSSTRLSSPFTLPSPVRPSTLSSSVPFSWESKPGVPKTNPADGSRPKPKSSILLLPPPPPPPPRSSMPEDAAARRRLKKNTTVFDPFTVALMECSKEKDYWKMSPVRETTKQREKDYGDDNDGRSSRLRPRVLGYLFSLDLYPSCKTTTIATSVANSNVYIRRRYEVLHRRQQ</sequence>
<reference evidence="3" key="1">
    <citation type="journal article" date="2016" name="Nature">
        <title>The genome of the seagrass Zostera marina reveals angiosperm adaptation to the sea.</title>
        <authorList>
            <person name="Olsen J.L."/>
            <person name="Rouze P."/>
            <person name="Verhelst B."/>
            <person name="Lin Y.-C."/>
            <person name="Bayer T."/>
            <person name="Collen J."/>
            <person name="Dattolo E."/>
            <person name="De Paoli E."/>
            <person name="Dittami S."/>
            <person name="Maumus F."/>
            <person name="Michel G."/>
            <person name="Kersting A."/>
            <person name="Lauritano C."/>
            <person name="Lohaus R."/>
            <person name="Toepel M."/>
            <person name="Tonon T."/>
            <person name="Vanneste K."/>
            <person name="Amirebrahimi M."/>
            <person name="Brakel J."/>
            <person name="Bostroem C."/>
            <person name="Chovatia M."/>
            <person name="Grimwood J."/>
            <person name="Jenkins J.W."/>
            <person name="Jueterbock A."/>
            <person name="Mraz A."/>
            <person name="Stam W.T."/>
            <person name="Tice H."/>
            <person name="Bornberg-Bauer E."/>
            <person name="Green P.J."/>
            <person name="Pearson G.A."/>
            <person name="Procaccini G."/>
            <person name="Duarte C.M."/>
            <person name="Schmutz J."/>
            <person name="Reusch T.B.H."/>
            <person name="Van de Peer Y."/>
        </authorList>
    </citation>
    <scope>NUCLEOTIDE SEQUENCE [LARGE SCALE GENOMIC DNA]</scope>
    <source>
        <strain evidence="3">cv. Finnish</strain>
    </source>
</reference>
<dbReference type="OrthoDB" id="1925896at2759"/>
<feature type="compositionally biased region" description="Pro residues" evidence="1">
    <location>
        <begin position="115"/>
        <end position="125"/>
    </location>
</feature>
<feature type="compositionally biased region" description="Low complexity" evidence="1">
    <location>
        <begin position="1"/>
        <end position="19"/>
    </location>
</feature>
<dbReference type="AlphaFoldDB" id="A0A0K9NNW0"/>
<name>A0A0K9NNW0_ZOSMR</name>
<feature type="compositionally biased region" description="Polar residues" evidence="1">
    <location>
        <begin position="77"/>
        <end position="86"/>
    </location>
</feature>
<accession>A0A0K9NNW0</accession>
<dbReference type="EMBL" id="LFYR01001962">
    <property type="protein sequence ID" value="KMZ58303.1"/>
    <property type="molecule type" value="Genomic_DNA"/>
</dbReference>
<comment type="caution">
    <text evidence="2">The sequence shown here is derived from an EMBL/GenBank/DDBJ whole genome shotgun (WGS) entry which is preliminary data.</text>
</comment>
<keyword evidence="3" id="KW-1185">Reference proteome</keyword>
<feature type="region of interest" description="Disordered" evidence="1">
    <location>
        <begin position="165"/>
        <end position="185"/>
    </location>
</feature>
<dbReference type="PANTHER" id="PTHR33696:SF1">
    <property type="entry name" value="T22J18.15"/>
    <property type="match status" value="1"/>
</dbReference>
<proteinExistence type="predicted"/>
<evidence type="ECO:0000313" key="3">
    <source>
        <dbReference type="Proteomes" id="UP000036987"/>
    </source>
</evidence>
<organism evidence="2 3">
    <name type="scientific">Zostera marina</name>
    <name type="common">Eelgrass</name>
    <dbReference type="NCBI Taxonomy" id="29655"/>
    <lineage>
        <taxon>Eukaryota</taxon>
        <taxon>Viridiplantae</taxon>
        <taxon>Streptophyta</taxon>
        <taxon>Embryophyta</taxon>
        <taxon>Tracheophyta</taxon>
        <taxon>Spermatophyta</taxon>
        <taxon>Magnoliopsida</taxon>
        <taxon>Liliopsida</taxon>
        <taxon>Zosteraceae</taxon>
        <taxon>Zostera</taxon>
    </lineage>
</organism>
<feature type="compositionally biased region" description="Basic and acidic residues" evidence="1">
    <location>
        <begin position="27"/>
        <end position="40"/>
    </location>
</feature>
<feature type="compositionally biased region" description="Basic and acidic residues" evidence="1">
    <location>
        <begin position="168"/>
        <end position="185"/>
    </location>
</feature>
<feature type="compositionally biased region" description="Low complexity" evidence="1">
    <location>
        <begin position="44"/>
        <end position="74"/>
    </location>
</feature>
<evidence type="ECO:0000256" key="1">
    <source>
        <dbReference type="SAM" id="MobiDB-lite"/>
    </source>
</evidence>